<evidence type="ECO:0000313" key="4">
    <source>
        <dbReference type="EMBL" id="EON62587.1"/>
    </source>
</evidence>
<feature type="region of interest" description="Disordered" evidence="3">
    <location>
        <begin position="1"/>
        <end position="41"/>
    </location>
</feature>
<reference evidence="5" key="1">
    <citation type="submission" date="2012-06" db="EMBL/GenBank/DDBJ databases">
        <title>The genome sequence of Coniosporium apollinis CBS 100218.</title>
        <authorList>
            <consortium name="The Broad Institute Genome Sequencing Platform"/>
            <person name="Cuomo C."/>
            <person name="Gorbushina A."/>
            <person name="Noack S."/>
            <person name="Walker B."/>
            <person name="Young S.K."/>
            <person name="Zeng Q."/>
            <person name="Gargeya S."/>
            <person name="Fitzgerald M."/>
            <person name="Haas B."/>
            <person name="Abouelleil A."/>
            <person name="Alvarado L."/>
            <person name="Arachchi H.M."/>
            <person name="Berlin A.M."/>
            <person name="Chapman S.B."/>
            <person name="Goldberg J."/>
            <person name="Griggs A."/>
            <person name="Gujja S."/>
            <person name="Hansen M."/>
            <person name="Howarth C."/>
            <person name="Imamovic A."/>
            <person name="Larimer J."/>
            <person name="McCowan C."/>
            <person name="Montmayeur A."/>
            <person name="Murphy C."/>
            <person name="Neiman D."/>
            <person name="Pearson M."/>
            <person name="Priest M."/>
            <person name="Roberts A."/>
            <person name="Saif S."/>
            <person name="Shea T."/>
            <person name="Sisk P."/>
            <person name="Sykes S."/>
            <person name="Wortman J."/>
            <person name="Nusbaum C."/>
            <person name="Birren B."/>
        </authorList>
    </citation>
    <scope>NUCLEOTIDE SEQUENCE [LARGE SCALE GENOMIC DNA]</scope>
    <source>
        <strain evidence="5">CBS 100218</strain>
    </source>
</reference>
<dbReference type="InterPro" id="IPR021858">
    <property type="entry name" value="Fun_TF"/>
</dbReference>
<dbReference type="Proteomes" id="UP000016924">
    <property type="component" value="Unassembled WGS sequence"/>
</dbReference>
<dbReference type="RefSeq" id="XP_007777904.1">
    <property type="nucleotide sequence ID" value="XM_007779714.1"/>
</dbReference>
<dbReference type="eggNOG" id="ENOG502SJ3K">
    <property type="taxonomic scope" value="Eukaryota"/>
</dbReference>
<evidence type="ECO:0000256" key="3">
    <source>
        <dbReference type="SAM" id="MobiDB-lite"/>
    </source>
</evidence>
<sequence>MSVPSVAASESDSGVPTSHSSNSSHPPGGQASPSAALVDVPFQVPEPSKAAQVEITSSWEHLLAEDNHHHLSSIAPGASLLPVNEYDLSPLAQTATLSSSGAPFEWYDLLARDAISNIQKHNLSSSGRAWNFDESSLSRRHTPVPENNRRPQTHLSSESPVGQHGAIHEPSPSEPWNTATRININGNELVLFQHYARIVGPILDLFDPDRHFSNFVPHLAVHNVGLLKSLLAVAARHMSLHGGTPQLQQFDANSQAHIQTPASTLSSHTTESEMSQMATQYYYETLQYLSQTLLYPSYTRSLEILATAIMISTYEMFDSNGSSNNGDWERHLQGAFWIQRSQDNNGESAHGLRKAVWWAWVRQDIWAAFREGRHTLTFWRPKKKLADLNGDELATRIIYIAAKCVAFAASGKEDDIVAHIEQGSEILQALEDWYRILPSSYQPISTSASDFDPNNPVYDIFTPIWIHPPSYAAAIQTYHFARIVVLLHQPSTGGLVAYRNRQKMLGESVDTVCGIAMAEQANELPSAFVNIQALFAGKRALVIIERFLLWEPLLTKEIAGLCIQTPEKQNALRMILEKMLDVSKFPPKMLLKDLISLWKGGV</sequence>
<feature type="compositionally biased region" description="Low complexity" evidence="3">
    <location>
        <begin position="13"/>
        <end position="29"/>
    </location>
</feature>
<proteinExistence type="predicted"/>
<dbReference type="STRING" id="1168221.R7YL15"/>
<dbReference type="Pfam" id="PF11951">
    <property type="entry name" value="Fungal_trans_2"/>
    <property type="match status" value="1"/>
</dbReference>
<dbReference type="HOGENOM" id="CLU_008719_4_1_1"/>
<feature type="region of interest" description="Disordered" evidence="3">
    <location>
        <begin position="134"/>
        <end position="178"/>
    </location>
</feature>
<dbReference type="EMBL" id="JH767559">
    <property type="protein sequence ID" value="EON62587.1"/>
    <property type="molecule type" value="Genomic_DNA"/>
</dbReference>
<organism evidence="4 5">
    <name type="scientific">Coniosporium apollinis (strain CBS 100218)</name>
    <name type="common">Rock-inhabiting black yeast</name>
    <dbReference type="NCBI Taxonomy" id="1168221"/>
    <lineage>
        <taxon>Eukaryota</taxon>
        <taxon>Fungi</taxon>
        <taxon>Dikarya</taxon>
        <taxon>Ascomycota</taxon>
        <taxon>Pezizomycotina</taxon>
        <taxon>Dothideomycetes</taxon>
        <taxon>Dothideomycetes incertae sedis</taxon>
        <taxon>Coniosporium</taxon>
    </lineage>
</organism>
<dbReference type="PANTHER" id="PTHR37534">
    <property type="entry name" value="TRANSCRIPTIONAL ACTIVATOR PROTEIN UGA3"/>
    <property type="match status" value="1"/>
</dbReference>
<gene>
    <name evidence="4" type="ORF">W97_01811</name>
</gene>
<protein>
    <recommendedName>
        <fullName evidence="6">Transcription factor domain-containing protein</fullName>
    </recommendedName>
</protein>
<dbReference type="OMA" id="SNGAWER"/>
<evidence type="ECO:0000313" key="5">
    <source>
        <dbReference type="Proteomes" id="UP000016924"/>
    </source>
</evidence>
<dbReference type="GO" id="GO:0003700">
    <property type="term" value="F:DNA-binding transcription factor activity"/>
    <property type="evidence" value="ECO:0007669"/>
    <property type="project" value="TreeGrafter"/>
</dbReference>
<dbReference type="GO" id="GO:0045944">
    <property type="term" value="P:positive regulation of transcription by RNA polymerase II"/>
    <property type="evidence" value="ECO:0007669"/>
    <property type="project" value="TreeGrafter"/>
</dbReference>
<name>R7YL15_CONA1</name>
<dbReference type="GO" id="GO:0000976">
    <property type="term" value="F:transcription cis-regulatory region binding"/>
    <property type="evidence" value="ECO:0007669"/>
    <property type="project" value="TreeGrafter"/>
</dbReference>
<dbReference type="AlphaFoldDB" id="R7YL15"/>
<dbReference type="PANTHER" id="PTHR37534:SF3">
    <property type="entry name" value="ZN(II)2CYS6 TRANSCRIPTION FACTOR (EUROFUNG)"/>
    <property type="match status" value="1"/>
</dbReference>
<dbReference type="CDD" id="cd12148">
    <property type="entry name" value="fungal_TF_MHR"/>
    <property type="match status" value="1"/>
</dbReference>
<dbReference type="GeneID" id="19899122"/>
<accession>R7YL15</accession>
<keyword evidence="5" id="KW-1185">Reference proteome</keyword>
<dbReference type="OrthoDB" id="5319341at2759"/>
<evidence type="ECO:0000256" key="2">
    <source>
        <dbReference type="ARBA" id="ARBA00023242"/>
    </source>
</evidence>
<evidence type="ECO:0008006" key="6">
    <source>
        <dbReference type="Google" id="ProtNLM"/>
    </source>
</evidence>
<keyword evidence="2" id="KW-0539">Nucleus</keyword>
<dbReference type="GO" id="GO:0005634">
    <property type="term" value="C:nucleus"/>
    <property type="evidence" value="ECO:0007669"/>
    <property type="project" value="UniProtKB-SubCell"/>
</dbReference>
<comment type="subcellular location">
    <subcellularLocation>
        <location evidence="1">Nucleus</location>
    </subcellularLocation>
</comment>
<evidence type="ECO:0000256" key="1">
    <source>
        <dbReference type="ARBA" id="ARBA00004123"/>
    </source>
</evidence>